<dbReference type="InterPro" id="IPR013586">
    <property type="entry name" value="PSMD3_C"/>
</dbReference>
<evidence type="ECO:0000259" key="3">
    <source>
        <dbReference type="Pfam" id="PF08375"/>
    </source>
</evidence>
<feature type="domain" description="26S proteasome non-ATPase regulatory subunit 3 N-terminal TPR repeats" evidence="4">
    <location>
        <begin position="9"/>
        <end position="66"/>
    </location>
</feature>
<sequence>MKKHIYIQIQKSKHFFYILILLYLIDSTNYEEAITLSKIIVNRINKLNRRSLDYLNAKVYFYYSWIGVESTLDIIGITSKAIYDGVIEATINYENLFMEYKSNSDAYITDEPMKTFHKRIAFCLQLYSDAVKAMQYPDENEKKENEEAKERKLRQQEELAQAEEVMSDTSFI</sequence>
<dbReference type="PANTHER" id="PTHR10758">
    <property type="entry name" value="26S PROTEASOME NON-ATPASE REGULATORY SUBUNIT 3/COP9 SIGNALOSOME COMPLEX SUBUNIT 3"/>
    <property type="match status" value="1"/>
</dbReference>
<accession>A0A8C9LPC9</accession>
<dbReference type="InterPro" id="IPR050756">
    <property type="entry name" value="CSN3"/>
</dbReference>
<dbReference type="InterPro" id="IPR057985">
    <property type="entry name" value="TPR_PSMD3_N"/>
</dbReference>
<evidence type="ECO:0000313" key="6">
    <source>
        <dbReference type="Proteomes" id="UP000694416"/>
    </source>
</evidence>
<dbReference type="GO" id="GO:0042176">
    <property type="term" value="P:regulation of protein catabolic process"/>
    <property type="evidence" value="ECO:0007669"/>
    <property type="project" value="InterPro"/>
</dbReference>
<feature type="domain" description="26S proteasome non-ATPase regulatory subunit 3 C-terminal" evidence="3">
    <location>
        <begin position="105"/>
        <end position="163"/>
    </location>
</feature>
<dbReference type="PANTHER" id="PTHR10758:SF2">
    <property type="entry name" value="26S PROTEASOME NON-ATPASE REGULATORY SUBUNIT 3"/>
    <property type="match status" value="1"/>
</dbReference>
<evidence type="ECO:0000256" key="1">
    <source>
        <dbReference type="ARBA" id="ARBA00022942"/>
    </source>
</evidence>
<dbReference type="Pfam" id="PF08375">
    <property type="entry name" value="Rpn3_C"/>
    <property type="match status" value="1"/>
</dbReference>
<proteinExistence type="predicted"/>
<dbReference type="Ensembl" id="ENSPTET00000027197.1">
    <property type="protein sequence ID" value="ENSPTEP00000018564.1"/>
    <property type="gene ID" value="ENSPTEG00000019969.1"/>
</dbReference>
<evidence type="ECO:0000259" key="4">
    <source>
        <dbReference type="Pfam" id="PF25573"/>
    </source>
</evidence>
<reference evidence="5" key="1">
    <citation type="submission" date="2025-08" db="UniProtKB">
        <authorList>
            <consortium name="Ensembl"/>
        </authorList>
    </citation>
    <scope>IDENTIFICATION</scope>
</reference>
<keyword evidence="1" id="KW-0647">Proteasome</keyword>
<evidence type="ECO:0000256" key="2">
    <source>
        <dbReference type="SAM" id="MobiDB-lite"/>
    </source>
</evidence>
<reference evidence="5" key="2">
    <citation type="submission" date="2025-09" db="UniProtKB">
        <authorList>
            <consortium name="Ensembl"/>
        </authorList>
    </citation>
    <scope>IDENTIFICATION</scope>
</reference>
<feature type="compositionally biased region" description="Basic and acidic residues" evidence="2">
    <location>
        <begin position="139"/>
        <end position="157"/>
    </location>
</feature>
<dbReference type="GO" id="GO:0006511">
    <property type="term" value="P:ubiquitin-dependent protein catabolic process"/>
    <property type="evidence" value="ECO:0007669"/>
    <property type="project" value="TreeGrafter"/>
</dbReference>
<protein>
    <submittedName>
        <fullName evidence="5">Uncharacterized protein</fullName>
    </submittedName>
</protein>
<keyword evidence="6" id="KW-1185">Reference proteome</keyword>
<name>A0A8C9LPC9_9PRIM</name>
<dbReference type="Pfam" id="PF25573">
    <property type="entry name" value="TPR_PSMD3_N"/>
    <property type="match status" value="1"/>
</dbReference>
<feature type="region of interest" description="Disordered" evidence="2">
    <location>
        <begin position="138"/>
        <end position="172"/>
    </location>
</feature>
<dbReference type="Proteomes" id="UP000694416">
    <property type="component" value="Unplaced"/>
</dbReference>
<dbReference type="AlphaFoldDB" id="A0A8C9LPC9"/>
<dbReference type="GO" id="GO:0030234">
    <property type="term" value="F:enzyme regulator activity"/>
    <property type="evidence" value="ECO:0007669"/>
    <property type="project" value="InterPro"/>
</dbReference>
<dbReference type="GO" id="GO:0008541">
    <property type="term" value="C:proteasome regulatory particle, lid subcomplex"/>
    <property type="evidence" value="ECO:0007669"/>
    <property type="project" value="TreeGrafter"/>
</dbReference>
<organism evidence="5 6">
    <name type="scientific">Piliocolobus tephrosceles</name>
    <name type="common">Ugandan red Colobus</name>
    <dbReference type="NCBI Taxonomy" id="591936"/>
    <lineage>
        <taxon>Eukaryota</taxon>
        <taxon>Metazoa</taxon>
        <taxon>Chordata</taxon>
        <taxon>Craniata</taxon>
        <taxon>Vertebrata</taxon>
        <taxon>Euteleostomi</taxon>
        <taxon>Mammalia</taxon>
        <taxon>Eutheria</taxon>
        <taxon>Euarchontoglires</taxon>
        <taxon>Primates</taxon>
        <taxon>Haplorrhini</taxon>
        <taxon>Catarrhini</taxon>
        <taxon>Cercopithecidae</taxon>
        <taxon>Colobinae</taxon>
        <taxon>Piliocolobus</taxon>
    </lineage>
</organism>
<evidence type="ECO:0000313" key="5">
    <source>
        <dbReference type="Ensembl" id="ENSPTEP00000018564.1"/>
    </source>
</evidence>